<evidence type="ECO:0000313" key="3">
    <source>
        <dbReference type="Proteomes" id="UP000309061"/>
    </source>
</evidence>
<reference evidence="2 3" key="1">
    <citation type="submission" date="2019-11" db="EMBL/GenBank/DDBJ databases">
        <title>The genome sequence of Methylocystis heyeri.</title>
        <authorList>
            <person name="Oshkin I.Y."/>
            <person name="Miroshnikov K."/>
            <person name="Dedysh S.N."/>
        </authorList>
    </citation>
    <scope>NUCLEOTIDE SEQUENCE [LARGE SCALE GENOMIC DNA]</scope>
    <source>
        <strain evidence="2 3">H2</strain>
    </source>
</reference>
<dbReference type="Proteomes" id="UP000309061">
    <property type="component" value="Chromosome"/>
</dbReference>
<dbReference type="AlphaFoldDB" id="A0A6B8KFD1"/>
<keyword evidence="3" id="KW-1185">Reference proteome</keyword>
<dbReference type="PANTHER" id="PTHR43179:SF7">
    <property type="entry name" value="RHAMNOSYLTRANSFERASE WBBL"/>
    <property type="match status" value="1"/>
</dbReference>
<dbReference type="PANTHER" id="PTHR43179">
    <property type="entry name" value="RHAMNOSYLTRANSFERASE WBBL"/>
    <property type="match status" value="1"/>
</dbReference>
<accession>A0A6B8KFD1</accession>
<dbReference type="KEGG" id="mhey:H2LOC_005460"/>
<name>A0A6B8KFD1_9HYPH</name>
<dbReference type="InterPro" id="IPR029044">
    <property type="entry name" value="Nucleotide-diphossugar_trans"/>
</dbReference>
<dbReference type="Pfam" id="PF00535">
    <property type="entry name" value="Glycos_transf_2"/>
    <property type="match status" value="1"/>
</dbReference>
<dbReference type="InterPro" id="IPR001173">
    <property type="entry name" value="Glyco_trans_2-like"/>
</dbReference>
<dbReference type="SUPFAM" id="SSF53448">
    <property type="entry name" value="Nucleotide-diphospho-sugar transferases"/>
    <property type="match status" value="1"/>
</dbReference>
<dbReference type="Gene3D" id="3.90.550.10">
    <property type="entry name" value="Spore Coat Polysaccharide Biosynthesis Protein SpsA, Chain A"/>
    <property type="match status" value="1"/>
</dbReference>
<gene>
    <name evidence="2" type="ORF">H2LOC_005460</name>
</gene>
<dbReference type="CDD" id="cd04186">
    <property type="entry name" value="GT_2_like_c"/>
    <property type="match status" value="1"/>
</dbReference>
<dbReference type="EMBL" id="CP046052">
    <property type="protein sequence ID" value="QGM45183.1"/>
    <property type="molecule type" value="Genomic_DNA"/>
</dbReference>
<keyword evidence="2" id="KW-0808">Transferase</keyword>
<organism evidence="2 3">
    <name type="scientific">Methylocystis heyeri</name>
    <dbReference type="NCBI Taxonomy" id="391905"/>
    <lineage>
        <taxon>Bacteria</taxon>
        <taxon>Pseudomonadati</taxon>
        <taxon>Pseudomonadota</taxon>
        <taxon>Alphaproteobacteria</taxon>
        <taxon>Hyphomicrobiales</taxon>
        <taxon>Methylocystaceae</taxon>
        <taxon>Methylocystis</taxon>
    </lineage>
</organism>
<feature type="domain" description="Glycosyltransferase 2-like" evidence="1">
    <location>
        <begin position="401"/>
        <end position="514"/>
    </location>
</feature>
<dbReference type="GO" id="GO:0016740">
    <property type="term" value="F:transferase activity"/>
    <property type="evidence" value="ECO:0007669"/>
    <property type="project" value="UniProtKB-KW"/>
</dbReference>
<dbReference type="RefSeq" id="WP_136495466.1">
    <property type="nucleotide sequence ID" value="NZ_CP046052.1"/>
</dbReference>
<evidence type="ECO:0000313" key="2">
    <source>
        <dbReference type="EMBL" id="QGM45183.1"/>
    </source>
</evidence>
<dbReference type="OrthoDB" id="9783791at2"/>
<proteinExistence type="predicted"/>
<protein>
    <submittedName>
        <fullName evidence="2">Glycosyltransferase</fullName>
    </submittedName>
</protein>
<sequence length="670" mass="73437">MIDKSNDMIGVEACDQTGLALIPERDVAMGESGPEATSAEPWLRLSSIADFQPGRWIAMRYAASLYDEPVRPILRFLMRDGSRKDVLAPAPCEGEAIWLGRAPPDLAALWICPTDRIGRFDFRILSIGPVPLGVSLRKALASPKRMFFSLSARMVGLHDEADLNLRWALGREEVSGYPAWSRERNRRSDGAVDRPRADWESAPVATIVLHVEGATPAAVEASRRSFLEQTYPRWRVLLEGGTAGFAASLGDGRFTRIEDGAPEVSNDLLCSLRAGDEFPPHGLACFVEHFARNPQETIAYADHCDAGPQGAPCFKPGWSPVLNAVSPYVGRAAMFRGALLRGEADSLARTPECLLDDLLARAEVSSVGRIARILFRLGAAPQPRRPARPASPERRPKARVSAIIPTRDRADLLRPCLDSLLSSVTDPDLDVIVVDNDSIEAATHRLFVETLRRDRRVRILPAPGPFNFSAICNRAAQEARGEFLLFLNNDTTALTPGWLESMLEFASMADVGAVGAKLLFPDNRVQHVGVVLGMGGVAGHFGSELGAAEEGWHGMNLHPHEASAVTGACLMVERRKFEAVSGFDAENLPIELNDIDLCLRLSRRGWRTICDTRAALMHHQSASRGGAAFRLQKTYAAERGYFIDKWRGTIRNDPYFNPAMSLYAHIPALA</sequence>
<evidence type="ECO:0000259" key="1">
    <source>
        <dbReference type="Pfam" id="PF00535"/>
    </source>
</evidence>